<dbReference type="InterPro" id="IPR024079">
    <property type="entry name" value="MetalloPept_cat_dom_sf"/>
</dbReference>
<reference evidence="12 13" key="1">
    <citation type="submission" date="2024-10" db="EMBL/GenBank/DDBJ databases">
        <title>Updated reference genomes for cyclostephanoid diatoms.</title>
        <authorList>
            <person name="Roberts W.R."/>
            <person name="Alverson A.J."/>
        </authorList>
    </citation>
    <scope>NUCLEOTIDE SEQUENCE [LARGE SCALE GENOMIC DNA]</scope>
    <source>
        <strain evidence="12 13">AJA232-27</strain>
    </source>
</reference>
<feature type="signal peptide" evidence="10">
    <location>
        <begin position="1"/>
        <end position="21"/>
    </location>
</feature>
<dbReference type="Proteomes" id="UP001530293">
    <property type="component" value="Unassembled WGS sequence"/>
</dbReference>
<evidence type="ECO:0000256" key="10">
    <source>
        <dbReference type="SAM" id="SignalP"/>
    </source>
</evidence>
<feature type="domain" description="Peptidase M43 pregnancy-associated plasma-A" evidence="11">
    <location>
        <begin position="316"/>
        <end position="452"/>
    </location>
</feature>
<evidence type="ECO:0000256" key="5">
    <source>
        <dbReference type="ARBA" id="ARBA00022801"/>
    </source>
</evidence>
<evidence type="ECO:0000256" key="8">
    <source>
        <dbReference type="ARBA" id="ARBA00023157"/>
    </source>
</evidence>
<evidence type="ECO:0000256" key="4">
    <source>
        <dbReference type="ARBA" id="ARBA00022729"/>
    </source>
</evidence>
<keyword evidence="5" id="KW-0378">Hydrolase</keyword>
<evidence type="ECO:0000313" key="13">
    <source>
        <dbReference type="Proteomes" id="UP001530293"/>
    </source>
</evidence>
<keyword evidence="3" id="KW-0479">Metal-binding</keyword>
<accession>A0ABD3MGW4</accession>
<keyword evidence="4 10" id="KW-0732">Signal</keyword>
<keyword evidence="2" id="KW-0645">Protease</keyword>
<evidence type="ECO:0000256" key="7">
    <source>
        <dbReference type="ARBA" id="ARBA00023049"/>
    </source>
</evidence>
<evidence type="ECO:0000259" key="11">
    <source>
        <dbReference type="Pfam" id="PF05572"/>
    </source>
</evidence>
<dbReference type="GO" id="GO:0006508">
    <property type="term" value="P:proteolysis"/>
    <property type="evidence" value="ECO:0007669"/>
    <property type="project" value="UniProtKB-KW"/>
</dbReference>
<feature type="compositionally biased region" description="Low complexity" evidence="9">
    <location>
        <begin position="513"/>
        <end position="523"/>
    </location>
</feature>
<evidence type="ECO:0000256" key="6">
    <source>
        <dbReference type="ARBA" id="ARBA00022833"/>
    </source>
</evidence>
<name>A0ABD3MGW4_9STRA</name>
<evidence type="ECO:0000256" key="2">
    <source>
        <dbReference type="ARBA" id="ARBA00022670"/>
    </source>
</evidence>
<evidence type="ECO:0000256" key="1">
    <source>
        <dbReference type="ARBA" id="ARBA00008721"/>
    </source>
</evidence>
<feature type="region of interest" description="Disordered" evidence="9">
    <location>
        <begin position="21"/>
        <end position="49"/>
    </location>
</feature>
<dbReference type="EMBL" id="JALLBG020000123">
    <property type="protein sequence ID" value="KAL3763351.1"/>
    <property type="molecule type" value="Genomic_DNA"/>
</dbReference>
<dbReference type="Pfam" id="PF05572">
    <property type="entry name" value="Peptidase_M43"/>
    <property type="match status" value="2"/>
</dbReference>
<keyword evidence="6" id="KW-0862">Zinc</keyword>
<sequence length="851" mass="93252">MLRFARLLGVLIISGIQTADAHGRGDHNHHDHDHDDMNHRRRHQEQKEDSLRRLDVNIFANTSMIEVVNASAVELANASAIELVNASAVELANASAVELASTSAVELASTSVESTITPEVELASFKPCKDGEPAFTVGNVTYACLSDFHQKGGVCGTRPMPPDQKVKADEQYQAWKEKKKEKKEKKHQGDDWGVWTRRLGGCGDCVDWSTTIITVPTYFHVIHSGTTGKQYTYASNPAYIQNQIKAINFGFRGLVNPAFTPYPSRSYPRYTTMDSDSKIQFCLAGTTATDNASWYQGKNEIAMKTALKKGGAESLNVYVNTAAGYLGYAYFPQSNDFVQDGIVILNDSMPGGSAAAYNEGDTLTHEAGHWLELEHTHEYGCSGPGDYMNLASPSTNYSSVKACESTSTFGCPVNLNNCVGDGGNNPIHNFMAYSDDNCMDQFTPGQKMKVQQAWETYRHKPTYTVGSVTYACKSEFRARGGMCGTATMSPEEQVVAMDEFTAWKKEKDGSGAGSSSSSSSSSKGLGGCGNCVDWNTTVITIPSYFHVIHSGTTGKKYTYASNPSYIRKQIKVLNTGFRGAESRFYEPYPGGRSYDRYDVVDSNTKIQFCLAGTTSTDNAAWYYDYSLEKQMKSALKKGGSESLNVYLNTAGGLLGWATLPRPNEFVMDGIVLLNDSMPGGDLAKFNEGDTLTHEVGHWLQLLHTHERECDGPGDYMHLAPKSPKYVSRKSNEAGATFDCRVNLNNCVGDCGMNPIHNFMAYTDDNCMDQFSPGQKVKLQQAWETYRHKLGYSEHISLAADGYSCLLSGTPLITTTPTLAPSKPSTRSSSKRPTAKPTMRQSTAKPTTKKPM</sequence>
<feature type="chain" id="PRO_5044804679" description="Peptidase M43 pregnancy-associated plasma-A domain-containing protein" evidence="10">
    <location>
        <begin position="22"/>
        <end position="851"/>
    </location>
</feature>
<feature type="domain" description="Peptidase M43 pregnancy-associated plasma-A" evidence="11">
    <location>
        <begin position="684"/>
        <end position="780"/>
    </location>
</feature>
<dbReference type="SUPFAM" id="SSF55486">
    <property type="entry name" value="Metalloproteases ('zincins'), catalytic domain"/>
    <property type="match status" value="2"/>
</dbReference>
<keyword evidence="13" id="KW-1185">Reference proteome</keyword>
<evidence type="ECO:0000313" key="12">
    <source>
        <dbReference type="EMBL" id="KAL3763351.1"/>
    </source>
</evidence>
<protein>
    <recommendedName>
        <fullName evidence="11">Peptidase M43 pregnancy-associated plasma-A domain-containing protein</fullName>
    </recommendedName>
</protein>
<gene>
    <name evidence="12" type="ORF">ACHAWU_001924</name>
</gene>
<dbReference type="CDD" id="cd04275">
    <property type="entry name" value="ZnMc_pappalysin_like"/>
    <property type="match status" value="2"/>
</dbReference>
<comment type="caution">
    <text evidence="12">The sequence shown here is derived from an EMBL/GenBank/DDBJ whole genome shotgun (WGS) entry which is preliminary data.</text>
</comment>
<feature type="compositionally biased region" description="Low complexity" evidence="9">
    <location>
        <begin position="815"/>
        <end position="827"/>
    </location>
</feature>
<dbReference type="Gene3D" id="3.40.390.10">
    <property type="entry name" value="Collagenase (Catalytic Domain)"/>
    <property type="match status" value="2"/>
</dbReference>
<feature type="region of interest" description="Disordered" evidence="9">
    <location>
        <begin position="506"/>
        <end position="526"/>
    </location>
</feature>
<keyword evidence="7" id="KW-0482">Metalloprotease</keyword>
<comment type="similarity">
    <text evidence="1">Belongs to the peptidase M43B family.</text>
</comment>
<proteinExistence type="inferred from homology"/>
<dbReference type="GO" id="GO:0008237">
    <property type="term" value="F:metallopeptidase activity"/>
    <property type="evidence" value="ECO:0007669"/>
    <property type="project" value="UniProtKB-KW"/>
</dbReference>
<evidence type="ECO:0000256" key="9">
    <source>
        <dbReference type="SAM" id="MobiDB-lite"/>
    </source>
</evidence>
<keyword evidence="8" id="KW-1015">Disulfide bond</keyword>
<dbReference type="PANTHER" id="PTHR47466">
    <property type="match status" value="1"/>
</dbReference>
<dbReference type="GO" id="GO:0046872">
    <property type="term" value="F:metal ion binding"/>
    <property type="evidence" value="ECO:0007669"/>
    <property type="project" value="UniProtKB-KW"/>
</dbReference>
<feature type="compositionally biased region" description="Basic and acidic residues" evidence="9">
    <location>
        <begin position="21"/>
        <end position="38"/>
    </location>
</feature>
<organism evidence="12 13">
    <name type="scientific">Discostella pseudostelligera</name>
    <dbReference type="NCBI Taxonomy" id="259834"/>
    <lineage>
        <taxon>Eukaryota</taxon>
        <taxon>Sar</taxon>
        <taxon>Stramenopiles</taxon>
        <taxon>Ochrophyta</taxon>
        <taxon>Bacillariophyta</taxon>
        <taxon>Coscinodiscophyceae</taxon>
        <taxon>Thalassiosirophycidae</taxon>
        <taxon>Stephanodiscales</taxon>
        <taxon>Stephanodiscaceae</taxon>
        <taxon>Discostella</taxon>
    </lineage>
</organism>
<dbReference type="PANTHER" id="PTHR47466:SF1">
    <property type="entry name" value="METALLOPROTEASE MEP1 (AFU_ORTHOLOGUE AFUA_1G07730)-RELATED"/>
    <property type="match status" value="1"/>
</dbReference>
<dbReference type="AlphaFoldDB" id="A0ABD3MGW4"/>
<evidence type="ECO:0000256" key="3">
    <source>
        <dbReference type="ARBA" id="ARBA00022723"/>
    </source>
</evidence>
<feature type="region of interest" description="Disordered" evidence="9">
    <location>
        <begin position="815"/>
        <end position="851"/>
    </location>
</feature>
<dbReference type="InterPro" id="IPR008754">
    <property type="entry name" value="Peptidase_M43"/>
</dbReference>